<dbReference type="InterPro" id="IPR014576">
    <property type="entry name" value="Pesterase_YhaO"/>
</dbReference>
<gene>
    <name evidence="3" type="ORF">C5Y98_29520</name>
</gene>
<keyword evidence="3" id="KW-0540">Nuclease</keyword>
<protein>
    <submittedName>
        <fullName evidence="3">DNA repair exonuclease</fullName>
    </submittedName>
</protein>
<dbReference type="InterPro" id="IPR041796">
    <property type="entry name" value="Mre11_N"/>
</dbReference>
<dbReference type="InterPro" id="IPR004843">
    <property type="entry name" value="Calcineurin-like_PHP"/>
</dbReference>
<accession>A0A2S8F3M1</accession>
<dbReference type="PIRSF" id="PIRSF033091">
    <property type="entry name" value="Pesterase_YhaO"/>
    <property type="match status" value="1"/>
</dbReference>
<dbReference type="SUPFAM" id="SSF56300">
    <property type="entry name" value="Metallo-dependent phosphatases"/>
    <property type="match status" value="1"/>
</dbReference>
<feature type="domain" description="Calcineurin-like phosphoesterase" evidence="2">
    <location>
        <begin position="3"/>
        <end position="197"/>
    </location>
</feature>
<dbReference type="AlphaFoldDB" id="A0A2S8F3M1"/>
<dbReference type="CDD" id="cd00840">
    <property type="entry name" value="MPP_Mre11_N"/>
    <property type="match status" value="1"/>
</dbReference>
<proteinExistence type="predicted"/>
<evidence type="ECO:0000313" key="3">
    <source>
        <dbReference type="EMBL" id="PQO26534.1"/>
    </source>
</evidence>
<dbReference type="EMBL" id="PUIB01000030">
    <property type="protein sequence ID" value="PQO26534.1"/>
    <property type="molecule type" value="Genomic_DNA"/>
</dbReference>
<sequence>MSFRFIHAADLHIDSPLQGLGRIDPAMMQRVQLATRTAFENVVDLAIREEAAFVLIAGDLFDGQWQDMRTGQWTIAQFRRLETHGIRVFYIRGNHDAESKLQKSIRWPDNVSELSAKKAETVKLDDLKAAIHGRGFARPDVLEDLAAGYPAALPGYFNVGMLHTSLQGYDEHDPYAPTTIDTLRTKGYDYWALGHIHLREAAPLCEDPYVAYSGNTQGRHIREQGAKGCLVATVSDGHLEEVRFEPTDVLRWNELEIVVPSTADAQQLDEQIRDALATAHEQNDGRFTIARVRLSGSCELHAELNDPLKQGSWIGRVRDAAAAISDELCIEKVKIRTTAQRGPRTRGEADLLGELSREAELLRQDPETLAALSPELKSLFEKLSAAQADLSDQRETNERLEEWLAAAEEIVLTGLEGAS</sequence>
<comment type="caution">
    <text evidence="3">The sequence shown here is derived from an EMBL/GenBank/DDBJ whole genome shotgun (WGS) entry which is preliminary data.</text>
</comment>
<evidence type="ECO:0000259" key="2">
    <source>
        <dbReference type="Pfam" id="PF00149"/>
    </source>
</evidence>
<dbReference type="GO" id="GO:0004527">
    <property type="term" value="F:exonuclease activity"/>
    <property type="evidence" value="ECO:0007669"/>
    <property type="project" value="UniProtKB-KW"/>
</dbReference>
<reference evidence="3 4" key="1">
    <citation type="submission" date="2018-02" db="EMBL/GenBank/DDBJ databases">
        <title>Comparative genomes isolates from brazilian mangrove.</title>
        <authorList>
            <person name="Araujo J.E."/>
            <person name="Taketani R.G."/>
            <person name="Silva M.C.P."/>
            <person name="Loureco M.V."/>
            <person name="Andreote F.D."/>
        </authorList>
    </citation>
    <scope>NUCLEOTIDE SEQUENCE [LARGE SCALE GENOMIC DNA]</scope>
    <source>
        <strain evidence="3 4">NAP PRIS-MGV</strain>
    </source>
</reference>
<dbReference type="PANTHER" id="PTHR30337:SF7">
    <property type="entry name" value="PHOSPHOESTERASE"/>
    <property type="match status" value="1"/>
</dbReference>
<dbReference type="Proteomes" id="UP000239388">
    <property type="component" value="Unassembled WGS sequence"/>
</dbReference>
<dbReference type="PANTHER" id="PTHR30337">
    <property type="entry name" value="COMPONENT OF ATP-DEPENDENT DSDNA EXONUCLEASE"/>
    <property type="match status" value="1"/>
</dbReference>
<organism evidence="3 4">
    <name type="scientific">Blastopirellula marina</name>
    <dbReference type="NCBI Taxonomy" id="124"/>
    <lineage>
        <taxon>Bacteria</taxon>
        <taxon>Pseudomonadati</taxon>
        <taxon>Planctomycetota</taxon>
        <taxon>Planctomycetia</taxon>
        <taxon>Pirellulales</taxon>
        <taxon>Pirellulaceae</taxon>
        <taxon>Blastopirellula</taxon>
    </lineage>
</organism>
<evidence type="ECO:0000313" key="4">
    <source>
        <dbReference type="Proteomes" id="UP000239388"/>
    </source>
</evidence>
<dbReference type="RefSeq" id="WP_105360018.1">
    <property type="nucleotide sequence ID" value="NZ_PUIB01000030.1"/>
</dbReference>
<dbReference type="Pfam" id="PF00149">
    <property type="entry name" value="Metallophos"/>
    <property type="match status" value="1"/>
</dbReference>
<keyword evidence="1" id="KW-0378">Hydrolase</keyword>
<keyword evidence="3" id="KW-0269">Exonuclease</keyword>
<dbReference type="InterPro" id="IPR050535">
    <property type="entry name" value="DNA_Repair-Maintenance_Comp"/>
</dbReference>
<evidence type="ECO:0000256" key="1">
    <source>
        <dbReference type="ARBA" id="ARBA00022801"/>
    </source>
</evidence>
<name>A0A2S8F3M1_9BACT</name>
<dbReference type="InterPro" id="IPR029052">
    <property type="entry name" value="Metallo-depent_PP-like"/>
</dbReference>
<dbReference type="Gene3D" id="3.60.21.10">
    <property type="match status" value="1"/>
</dbReference>
<dbReference type="OrthoDB" id="9773856at2"/>